<protein>
    <recommendedName>
        <fullName evidence="3">DUF4283 domain-containing protein</fullName>
    </recommendedName>
</protein>
<gene>
    <name evidence="1" type="ORF">COLO4_36343</name>
</gene>
<proteinExistence type="predicted"/>
<dbReference type="Proteomes" id="UP000187203">
    <property type="component" value="Unassembled WGS sequence"/>
</dbReference>
<reference evidence="2" key="1">
    <citation type="submission" date="2013-09" db="EMBL/GenBank/DDBJ databases">
        <title>Corchorus olitorius genome sequencing.</title>
        <authorList>
            <person name="Alam M."/>
            <person name="Haque M.S."/>
            <person name="Islam M.S."/>
            <person name="Emdad E.M."/>
            <person name="Islam M.M."/>
            <person name="Ahmed B."/>
            <person name="Halim A."/>
            <person name="Hossen Q.M.M."/>
            <person name="Hossain M.Z."/>
            <person name="Ahmed R."/>
            <person name="Khan M.M."/>
            <person name="Islam R."/>
            <person name="Rashid M.M."/>
            <person name="Khan S.A."/>
            <person name="Rahman M.S."/>
            <person name="Alam M."/>
            <person name="Yahiya A.S."/>
            <person name="Khan M.S."/>
            <person name="Azam M.S."/>
            <person name="Haque T."/>
            <person name="Lashkar M.Z.H."/>
            <person name="Akhand A.I."/>
            <person name="Morshed G."/>
            <person name="Roy S."/>
            <person name="Uddin K.S."/>
            <person name="Rabeya T."/>
            <person name="Hossain A.S."/>
            <person name="Chowdhury A."/>
            <person name="Snigdha A.R."/>
            <person name="Mortoza M.S."/>
            <person name="Matin S.A."/>
            <person name="Hoque S.M.E."/>
            <person name="Islam M.K."/>
            <person name="Roy D.K."/>
            <person name="Haider R."/>
            <person name="Moosa M.M."/>
            <person name="Elias S.M."/>
            <person name="Hasan A.M."/>
            <person name="Jahan S."/>
            <person name="Shafiuddin M."/>
            <person name="Mahmood N."/>
            <person name="Shommy N.S."/>
        </authorList>
    </citation>
    <scope>NUCLEOTIDE SEQUENCE [LARGE SCALE GENOMIC DNA]</scope>
    <source>
        <strain evidence="2">cv. O-4</strain>
    </source>
</reference>
<evidence type="ECO:0000313" key="2">
    <source>
        <dbReference type="Proteomes" id="UP000187203"/>
    </source>
</evidence>
<comment type="caution">
    <text evidence="1">The sequence shown here is derived from an EMBL/GenBank/DDBJ whole genome shotgun (WGS) entry which is preliminary data.</text>
</comment>
<evidence type="ECO:0000313" key="1">
    <source>
        <dbReference type="EMBL" id="OMO54808.1"/>
    </source>
</evidence>
<keyword evidence="2" id="KW-1185">Reference proteome</keyword>
<dbReference type="EMBL" id="AWUE01023152">
    <property type="protein sequence ID" value="OMO54808.1"/>
    <property type="molecule type" value="Genomic_DNA"/>
</dbReference>
<name>A0A1R3G9N1_9ROSI</name>
<sequence length="329" mass="36629">MPRSNGGHFGSKFVSQRWNSNSFERRQFESNFHQKHDTDTGPSSCDRGVNSHIGFAKHVKEGQKSKMAVDKISPTLIGSPVVGKGPTSGSSKENSEVFTLFPQIPKDDMKWIDRSAVGTLHTYIHHSSVQSNCDSSGISCYVRPLGGKSVLLTFESKDVMNFYLKEHESWFSIWFSSVQACDGSISYDEHMIWLTLESVPLQLWHDSFFMEIDSKLIEDSSPSMQDVEAYEVDNVKKSCYYELDDVGVCLLSRDGEEQLNEATHYLFAEGIGISSSHGGDLIVARGLPLEKDWLINEANKSTREELVGPNCSDGLVGDGLSPNKELTII</sequence>
<dbReference type="AlphaFoldDB" id="A0A1R3G9N1"/>
<dbReference type="OrthoDB" id="1722780at2759"/>
<evidence type="ECO:0008006" key="3">
    <source>
        <dbReference type="Google" id="ProtNLM"/>
    </source>
</evidence>
<organism evidence="1 2">
    <name type="scientific">Corchorus olitorius</name>
    <dbReference type="NCBI Taxonomy" id="93759"/>
    <lineage>
        <taxon>Eukaryota</taxon>
        <taxon>Viridiplantae</taxon>
        <taxon>Streptophyta</taxon>
        <taxon>Embryophyta</taxon>
        <taxon>Tracheophyta</taxon>
        <taxon>Spermatophyta</taxon>
        <taxon>Magnoliopsida</taxon>
        <taxon>eudicotyledons</taxon>
        <taxon>Gunneridae</taxon>
        <taxon>Pentapetalae</taxon>
        <taxon>rosids</taxon>
        <taxon>malvids</taxon>
        <taxon>Malvales</taxon>
        <taxon>Malvaceae</taxon>
        <taxon>Grewioideae</taxon>
        <taxon>Apeibeae</taxon>
        <taxon>Corchorus</taxon>
    </lineage>
</organism>
<accession>A0A1R3G9N1</accession>